<accession>A0A9W8AR44</accession>
<dbReference type="Proteomes" id="UP001150925">
    <property type="component" value="Unassembled WGS sequence"/>
</dbReference>
<sequence>MPLPSADELEQLEEIEKQWAVKAMHHAETYYNLLECVECTKLPLTRIDDELYADFKDNFPHINVEKLDEEWFKTPEAKEKWRNFITKYEKKVNDYNFGSLLRKDYRLGYTEENTMFAMRTQFYCIEIARNKLGLNKIVYKGTS</sequence>
<dbReference type="GO" id="GO:0005737">
    <property type="term" value="C:cytoplasm"/>
    <property type="evidence" value="ECO:0007669"/>
    <property type="project" value="TreeGrafter"/>
</dbReference>
<name>A0A9W8AR44_9FUNG</name>
<dbReference type="InterPro" id="IPR008476">
    <property type="entry name" value="PBDC1_metazoa/fungi"/>
</dbReference>
<dbReference type="Pfam" id="PF04669">
    <property type="entry name" value="PBDC1"/>
    <property type="match status" value="1"/>
</dbReference>
<comment type="caution">
    <text evidence="2">The sequence shown here is derived from an EMBL/GenBank/DDBJ whole genome shotgun (WGS) entry which is preliminary data.</text>
</comment>
<reference evidence="2" key="1">
    <citation type="submission" date="2022-07" db="EMBL/GenBank/DDBJ databases">
        <title>Phylogenomic reconstructions and comparative analyses of Kickxellomycotina fungi.</title>
        <authorList>
            <person name="Reynolds N.K."/>
            <person name="Stajich J.E."/>
            <person name="Barry K."/>
            <person name="Grigoriev I.V."/>
            <person name="Crous P."/>
            <person name="Smith M.E."/>
        </authorList>
    </citation>
    <scope>NUCLEOTIDE SEQUENCE</scope>
    <source>
        <strain evidence="2">RSA 1196</strain>
    </source>
</reference>
<keyword evidence="3" id="KW-1185">Reference proteome</keyword>
<proteinExistence type="predicted"/>
<dbReference type="OrthoDB" id="10248897at2759"/>
<dbReference type="InterPro" id="IPR023139">
    <property type="entry name" value="PBDC1-like_dom_sf"/>
</dbReference>
<feature type="domain" description="Polysaccharide biosynthesis" evidence="1">
    <location>
        <begin position="15"/>
        <end position="139"/>
    </location>
</feature>
<evidence type="ECO:0000313" key="3">
    <source>
        <dbReference type="Proteomes" id="UP001150925"/>
    </source>
</evidence>
<gene>
    <name evidence="2" type="ORF">IWQ62_002092</name>
</gene>
<dbReference type="PANTHER" id="PTHR13410">
    <property type="entry name" value="PROTEIN PBDC1"/>
    <property type="match status" value="1"/>
</dbReference>
<dbReference type="EMBL" id="JANBPY010000402">
    <property type="protein sequence ID" value="KAJ1967057.1"/>
    <property type="molecule type" value="Genomic_DNA"/>
</dbReference>
<protein>
    <recommendedName>
        <fullName evidence="1">Polysaccharide biosynthesis domain-containing protein</fullName>
    </recommendedName>
</protein>
<dbReference type="Gene3D" id="1.10.3560.10">
    <property type="entry name" value="yst0336 like domain"/>
    <property type="match status" value="1"/>
</dbReference>
<dbReference type="PANTHER" id="PTHR13410:SF9">
    <property type="entry name" value="PROTEIN PBDC1"/>
    <property type="match status" value="1"/>
</dbReference>
<organism evidence="2 3">
    <name type="scientific">Dispira parvispora</name>
    <dbReference type="NCBI Taxonomy" id="1520584"/>
    <lineage>
        <taxon>Eukaryota</taxon>
        <taxon>Fungi</taxon>
        <taxon>Fungi incertae sedis</taxon>
        <taxon>Zoopagomycota</taxon>
        <taxon>Kickxellomycotina</taxon>
        <taxon>Dimargaritomycetes</taxon>
        <taxon>Dimargaritales</taxon>
        <taxon>Dimargaritaceae</taxon>
        <taxon>Dispira</taxon>
    </lineage>
</organism>
<evidence type="ECO:0000313" key="2">
    <source>
        <dbReference type="EMBL" id="KAJ1967057.1"/>
    </source>
</evidence>
<dbReference type="InterPro" id="IPR021148">
    <property type="entry name" value="Polysacc_synth_dom"/>
</dbReference>
<evidence type="ECO:0000259" key="1">
    <source>
        <dbReference type="Pfam" id="PF04669"/>
    </source>
</evidence>
<dbReference type="AlphaFoldDB" id="A0A9W8AR44"/>